<keyword evidence="2" id="KW-1185">Reference proteome</keyword>
<sequence>MMGYPISEDKLDKKTASSLLWQSYPVTIMGYPISEGKMDEKTATSLLRRSHTNIPEALIPAVIEKYLGGTDDPVKKKDWFLELLADVVFGVPSVTVARGHRVFSTTKPVPIHAMISGQSQVKGKAK</sequence>
<evidence type="ECO:0000313" key="1">
    <source>
        <dbReference type="EMBL" id="EPQ19640.1"/>
    </source>
</evidence>
<dbReference type="Gene3D" id="3.40.50.1820">
    <property type="entry name" value="alpha/beta hydrolase"/>
    <property type="match status" value="1"/>
</dbReference>
<accession>S7NS63</accession>
<proteinExistence type="predicted"/>
<organism evidence="1 2">
    <name type="scientific">Myotis brandtii</name>
    <name type="common">Brandt's bat</name>
    <dbReference type="NCBI Taxonomy" id="109478"/>
    <lineage>
        <taxon>Eukaryota</taxon>
        <taxon>Metazoa</taxon>
        <taxon>Chordata</taxon>
        <taxon>Craniata</taxon>
        <taxon>Vertebrata</taxon>
        <taxon>Euteleostomi</taxon>
        <taxon>Mammalia</taxon>
        <taxon>Eutheria</taxon>
        <taxon>Laurasiatheria</taxon>
        <taxon>Chiroptera</taxon>
        <taxon>Yangochiroptera</taxon>
        <taxon>Vespertilionidae</taxon>
        <taxon>Myotis</taxon>
    </lineage>
</organism>
<name>S7NS63_MYOBR</name>
<dbReference type="EMBL" id="KE164709">
    <property type="protein sequence ID" value="EPQ19640.1"/>
    <property type="molecule type" value="Genomic_DNA"/>
</dbReference>
<dbReference type="AlphaFoldDB" id="S7NS63"/>
<dbReference type="Proteomes" id="UP000052978">
    <property type="component" value="Unassembled WGS sequence"/>
</dbReference>
<protein>
    <submittedName>
        <fullName evidence="1">Liver carboxylesterase</fullName>
    </submittedName>
</protein>
<reference evidence="1 2" key="1">
    <citation type="journal article" date="2013" name="Nat. Commun.">
        <title>Genome analysis reveals insights into physiology and longevity of the Brandt's bat Myotis brandtii.</title>
        <authorList>
            <person name="Seim I."/>
            <person name="Fang X."/>
            <person name="Xiong Z."/>
            <person name="Lobanov A.V."/>
            <person name="Huang Z."/>
            <person name="Ma S."/>
            <person name="Feng Y."/>
            <person name="Turanov A.A."/>
            <person name="Zhu Y."/>
            <person name="Lenz T.L."/>
            <person name="Gerashchenko M.V."/>
            <person name="Fan D."/>
            <person name="Hee Yim S."/>
            <person name="Yao X."/>
            <person name="Jordan D."/>
            <person name="Xiong Y."/>
            <person name="Ma Y."/>
            <person name="Lyapunov A.N."/>
            <person name="Chen G."/>
            <person name="Kulakova O.I."/>
            <person name="Sun Y."/>
            <person name="Lee S.G."/>
            <person name="Bronson R.T."/>
            <person name="Moskalev A.A."/>
            <person name="Sunyaev S.R."/>
            <person name="Zhang G."/>
            <person name="Krogh A."/>
            <person name="Wang J."/>
            <person name="Gladyshev V.N."/>
        </authorList>
    </citation>
    <scope>NUCLEOTIDE SEQUENCE [LARGE SCALE GENOMIC DNA]</scope>
</reference>
<evidence type="ECO:0000313" key="2">
    <source>
        <dbReference type="Proteomes" id="UP000052978"/>
    </source>
</evidence>
<gene>
    <name evidence="1" type="ORF">D623_10001086</name>
</gene>
<dbReference type="InterPro" id="IPR029058">
    <property type="entry name" value="AB_hydrolase_fold"/>
</dbReference>